<keyword evidence="5" id="KW-0418">Kinase</keyword>
<dbReference type="EC" id="2.7.13.3" evidence="2"/>
<accession>A0A1G1VR23</accession>
<feature type="domain" description="Histidine kinase" evidence="7">
    <location>
        <begin position="151"/>
        <end position="370"/>
    </location>
</feature>
<dbReference type="SUPFAM" id="SSF47384">
    <property type="entry name" value="Homodimeric domain of signal transducing histidine kinase"/>
    <property type="match status" value="1"/>
</dbReference>
<dbReference type="InterPro" id="IPR013767">
    <property type="entry name" value="PAS_fold"/>
</dbReference>
<dbReference type="InterPro" id="IPR050736">
    <property type="entry name" value="Sensor_HK_Regulatory"/>
</dbReference>
<dbReference type="Pfam" id="PF02518">
    <property type="entry name" value="HATPase_c"/>
    <property type="match status" value="1"/>
</dbReference>
<dbReference type="InterPro" id="IPR003594">
    <property type="entry name" value="HATPase_dom"/>
</dbReference>
<organism evidence="8 9">
    <name type="scientific">Candidatus Chisholmbacteria bacterium RIFCSPHIGHO2_01_FULL_52_32</name>
    <dbReference type="NCBI Taxonomy" id="1797591"/>
    <lineage>
        <taxon>Bacteria</taxon>
        <taxon>Candidatus Chisholmiibacteriota</taxon>
    </lineage>
</organism>
<dbReference type="SUPFAM" id="SSF55874">
    <property type="entry name" value="ATPase domain of HSP90 chaperone/DNA topoisomerase II/histidine kinase"/>
    <property type="match status" value="1"/>
</dbReference>
<dbReference type="Pfam" id="PF00512">
    <property type="entry name" value="HisKA"/>
    <property type="match status" value="1"/>
</dbReference>
<dbReference type="InterPro" id="IPR000014">
    <property type="entry name" value="PAS"/>
</dbReference>
<dbReference type="PRINTS" id="PR00344">
    <property type="entry name" value="BCTRLSENSOR"/>
</dbReference>
<gene>
    <name evidence="8" type="ORF">A2786_00820</name>
</gene>
<evidence type="ECO:0000256" key="6">
    <source>
        <dbReference type="ARBA" id="ARBA00023012"/>
    </source>
</evidence>
<dbReference type="InterPro" id="IPR035965">
    <property type="entry name" value="PAS-like_dom_sf"/>
</dbReference>
<dbReference type="PANTHER" id="PTHR43711:SF26">
    <property type="entry name" value="SENSOR HISTIDINE KINASE RCSC"/>
    <property type="match status" value="1"/>
</dbReference>
<dbReference type="SMART" id="SM00387">
    <property type="entry name" value="HATPase_c"/>
    <property type="match status" value="1"/>
</dbReference>
<dbReference type="CDD" id="cd00082">
    <property type="entry name" value="HisKA"/>
    <property type="match status" value="1"/>
</dbReference>
<evidence type="ECO:0000259" key="7">
    <source>
        <dbReference type="PROSITE" id="PS50109"/>
    </source>
</evidence>
<evidence type="ECO:0000256" key="2">
    <source>
        <dbReference type="ARBA" id="ARBA00012438"/>
    </source>
</evidence>
<dbReference type="SUPFAM" id="SSF55785">
    <property type="entry name" value="PYP-like sensor domain (PAS domain)"/>
    <property type="match status" value="1"/>
</dbReference>
<evidence type="ECO:0000256" key="5">
    <source>
        <dbReference type="ARBA" id="ARBA00022777"/>
    </source>
</evidence>
<evidence type="ECO:0000313" key="8">
    <source>
        <dbReference type="EMBL" id="OGY17849.1"/>
    </source>
</evidence>
<dbReference type="InterPro" id="IPR005467">
    <property type="entry name" value="His_kinase_dom"/>
</dbReference>
<dbReference type="PROSITE" id="PS50109">
    <property type="entry name" value="HIS_KIN"/>
    <property type="match status" value="1"/>
</dbReference>
<dbReference type="InterPro" id="IPR036097">
    <property type="entry name" value="HisK_dim/P_sf"/>
</dbReference>
<keyword evidence="4" id="KW-0808">Transferase</keyword>
<dbReference type="GO" id="GO:0000155">
    <property type="term" value="F:phosphorelay sensor kinase activity"/>
    <property type="evidence" value="ECO:0007669"/>
    <property type="project" value="InterPro"/>
</dbReference>
<dbReference type="GO" id="GO:0006355">
    <property type="term" value="P:regulation of DNA-templated transcription"/>
    <property type="evidence" value="ECO:0007669"/>
    <property type="project" value="InterPro"/>
</dbReference>
<name>A0A1G1VR23_9BACT</name>
<evidence type="ECO:0000256" key="3">
    <source>
        <dbReference type="ARBA" id="ARBA00022553"/>
    </source>
</evidence>
<comment type="caution">
    <text evidence="8">The sequence shown here is derived from an EMBL/GenBank/DDBJ whole genome shotgun (WGS) entry which is preliminary data.</text>
</comment>
<proteinExistence type="predicted"/>
<dbReference type="PANTHER" id="PTHR43711">
    <property type="entry name" value="TWO-COMPONENT HISTIDINE KINASE"/>
    <property type="match status" value="1"/>
</dbReference>
<keyword evidence="6" id="KW-0902">Two-component regulatory system</keyword>
<dbReference type="AlphaFoldDB" id="A0A1G1VR23"/>
<comment type="catalytic activity">
    <reaction evidence="1">
        <text>ATP + protein L-histidine = ADP + protein N-phospho-L-histidine.</text>
        <dbReference type="EC" id="2.7.13.3"/>
    </reaction>
</comment>
<evidence type="ECO:0000313" key="9">
    <source>
        <dbReference type="Proteomes" id="UP000179233"/>
    </source>
</evidence>
<dbReference type="InterPro" id="IPR036890">
    <property type="entry name" value="HATPase_C_sf"/>
</dbReference>
<dbReference type="CDD" id="cd00130">
    <property type="entry name" value="PAS"/>
    <property type="match status" value="1"/>
</dbReference>
<evidence type="ECO:0000256" key="1">
    <source>
        <dbReference type="ARBA" id="ARBA00000085"/>
    </source>
</evidence>
<dbReference type="SMART" id="SM00388">
    <property type="entry name" value="HisKA"/>
    <property type="match status" value="1"/>
</dbReference>
<dbReference type="Gene3D" id="3.30.565.10">
    <property type="entry name" value="Histidine kinase-like ATPase, C-terminal domain"/>
    <property type="match status" value="1"/>
</dbReference>
<keyword evidence="3" id="KW-0597">Phosphoprotein</keyword>
<dbReference type="EMBL" id="MHCJ01000006">
    <property type="protein sequence ID" value="OGY17849.1"/>
    <property type="molecule type" value="Genomic_DNA"/>
</dbReference>
<dbReference type="InterPro" id="IPR004358">
    <property type="entry name" value="Sig_transdc_His_kin-like_C"/>
</dbReference>
<sequence length="370" mass="40873">MTLGKTQADLARIPKEAQGQNEFQLLAGRIVSHLDHGVICIDQNGVVQLVNTYAEKFLDSPPAVGKPYSEVLHRLKIGGRNDFSQFEQARKGKSQTLPETVEFTTKHGNIPISATLTPLLSDGTNAITAFIFADNSRNVARILEEKAFFSAAAHELRTPLSVIRMAVYLLLTKFDALGREERIDHLKKIEKTSEQLANLVNDFLNVSRIDQGRLEVDKTPFDIVTLTDEVIKELSDLAKKRKLYIHHDIGGEHRRVIGDKMKSKEVLTNLVSNGIKYTLQGGLTITHQEEKGTLMTKVTDTGSGITPASQRLLFRRFMQVGGGRLQSKAESTGLGLYISKKFAQLMGGDVVLEVSKPNKGSTFAFSLPMG</sequence>
<dbReference type="Proteomes" id="UP000179233">
    <property type="component" value="Unassembled WGS sequence"/>
</dbReference>
<dbReference type="InterPro" id="IPR003661">
    <property type="entry name" value="HisK_dim/P_dom"/>
</dbReference>
<reference evidence="8 9" key="1">
    <citation type="journal article" date="2016" name="Nat. Commun.">
        <title>Thousands of microbial genomes shed light on interconnected biogeochemical processes in an aquifer system.</title>
        <authorList>
            <person name="Anantharaman K."/>
            <person name="Brown C.T."/>
            <person name="Hug L.A."/>
            <person name="Sharon I."/>
            <person name="Castelle C.J."/>
            <person name="Probst A.J."/>
            <person name="Thomas B.C."/>
            <person name="Singh A."/>
            <person name="Wilkins M.J."/>
            <person name="Karaoz U."/>
            <person name="Brodie E.L."/>
            <person name="Williams K.H."/>
            <person name="Hubbard S.S."/>
            <person name="Banfield J.F."/>
        </authorList>
    </citation>
    <scope>NUCLEOTIDE SEQUENCE [LARGE SCALE GENOMIC DNA]</scope>
</reference>
<dbReference type="Gene3D" id="3.30.450.20">
    <property type="entry name" value="PAS domain"/>
    <property type="match status" value="1"/>
</dbReference>
<dbReference type="Gene3D" id="1.10.287.130">
    <property type="match status" value="1"/>
</dbReference>
<dbReference type="Pfam" id="PF00989">
    <property type="entry name" value="PAS"/>
    <property type="match status" value="1"/>
</dbReference>
<protein>
    <recommendedName>
        <fullName evidence="2">histidine kinase</fullName>
        <ecNumber evidence="2">2.7.13.3</ecNumber>
    </recommendedName>
</protein>
<evidence type="ECO:0000256" key="4">
    <source>
        <dbReference type="ARBA" id="ARBA00022679"/>
    </source>
</evidence>